<reference evidence="1" key="1">
    <citation type="journal article" date="2019" name="Sci. Rep.">
        <title>Draft genome of Tanacetum cinerariifolium, the natural source of mosquito coil.</title>
        <authorList>
            <person name="Yamashiro T."/>
            <person name="Shiraishi A."/>
            <person name="Satake H."/>
            <person name="Nakayama K."/>
        </authorList>
    </citation>
    <scope>NUCLEOTIDE SEQUENCE</scope>
</reference>
<dbReference type="EMBL" id="BKCJ010066484">
    <property type="protein sequence ID" value="GEW62554.1"/>
    <property type="molecule type" value="Genomic_DNA"/>
</dbReference>
<gene>
    <name evidence="1" type="ORF">Tci_234530</name>
</gene>
<proteinExistence type="predicted"/>
<protein>
    <submittedName>
        <fullName evidence="1">Uncharacterized protein</fullName>
    </submittedName>
</protein>
<dbReference type="AlphaFoldDB" id="A0A699H3U0"/>
<evidence type="ECO:0000313" key="1">
    <source>
        <dbReference type="EMBL" id="GEW62554.1"/>
    </source>
</evidence>
<sequence>MIELILRECIEKAQAESNLAKPETDNDMKIELSEEFLMKLRSNAYCKTYDEDVADHNAKVLEILDLIKTPNVDIYHLCMKEELVENFFCKFYPLSRDGEDKVVRNDDNSGHDPFEIITRVNSKFKYHKKADEGTKKSLLYSWIDGSWNKEPMDDIISSDEEWEDSDYGNPSDMDTDSFSDLIWMLMKK</sequence>
<comment type="caution">
    <text evidence="1">The sequence shown here is derived from an EMBL/GenBank/DDBJ whole genome shotgun (WGS) entry which is preliminary data.</text>
</comment>
<name>A0A699H3U0_TANCI</name>
<organism evidence="1">
    <name type="scientific">Tanacetum cinerariifolium</name>
    <name type="common">Dalmatian daisy</name>
    <name type="synonym">Chrysanthemum cinerariifolium</name>
    <dbReference type="NCBI Taxonomy" id="118510"/>
    <lineage>
        <taxon>Eukaryota</taxon>
        <taxon>Viridiplantae</taxon>
        <taxon>Streptophyta</taxon>
        <taxon>Embryophyta</taxon>
        <taxon>Tracheophyta</taxon>
        <taxon>Spermatophyta</taxon>
        <taxon>Magnoliopsida</taxon>
        <taxon>eudicotyledons</taxon>
        <taxon>Gunneridae</taxon>
        <taxon>Pentapetalae</taxon>
        <taxon>asterids</taxon>
        <taxon>campanulids</taxon>
        <taxon>Asterales</taxon>
        <taxon>Asteraceae</taxon>
        <taxon>Asteroideae</taxon>
        <taxon>Anthemideae</taxon>
        <taxon>Anthemidinae</taxon>
        <taxon>Tanacetum</taxon>
    </lineage>
</organism>
<accession>A0A699H3U0</accession>